<dbReference type="SUPFAM" id="SSF54427">
    <property type="entry name" value="NTF2-like"/>
    <property type="match status" value="1"/>
</dbReference>
<dbReference type="AlphaFoldDB" id="A0A1H7QWC6"/>
<name>A0A1H7QWC6_9NOCA</name>
<proteinExistence type="predicted"/>
<evidence type="ECO:0000259" key="1">
    <source>
        <dbReference type="Pfam" id="PF12680"/>
    </source>
</evidence>
<dbReference type="Gene3D" id="3.10.450.50">
    <property type="match status" value="1"/>
</dbReference>
<evidence type="ECO:0000313" key="2">
    <source>
        <dbReference type="EMBL" id="SEL52179.1"/>
    </source>
</evidence>
<dbReference type="RefSeq" id="WP_072753575.1">
    <property type="nucleotide sequence ID" value="NZ_FOAW01000010.1"/>
</dbReference>
<evidence type="ECO:0000313" key="3">
    <source>
        <dbReference type="Proteomes" id="UP000198677"/>
    </source>
</evidence>
<sequence>MSLRTTTDVIDLFNRAFIDADPGLLTDLIGEDCVMESVQPAPIGERVEGRAACLAWWGALVADRTTQFRPQEVVVAGDRATIRWRYRFGDGPADWVEGVNLMRVRDGLIVEALGYSKTAGEVPLATDTDTTDTGIRRENADA</sequence>
<gene>
    <name evidence="2" type="ORF">SAMN05444583_11059</name>
</gene>
<dbReference type="Pfam" id="PF12680">
    <property type="entry name" value="SnoaL_2"/>
    <property type="match status" value="1"/>
</dbReference>
<dbReference type="Proteomes" id="UP000198677">
    <property type="component" value="Unassembled WGS sequence"/>
</dbReference>
<reference evidence="3" key="1">
    <citation type="submission" date="2016-10" db="EMBL/GenBank/DDBJ databases">
        <authorList>
            <person name="Varghese N."/>
            <person name="Submissions S."/>
        </authorList>
    </citation>
    <scope>NUCLEOTIDE SEQUENCE [LARGE SCALE GENOMIC DNA]</scope>
    <source>
        <strain evidence="3">DSM 44675</strain>
    </source>
</reference>
<accession>A0A1H7QWC6</accession>
<protein>
    <submittedName>
        <fullName evidence="2">SnoaL-like domain-containing protein</fullName>
    </submittedName>
</protein>
<organism evidence="2 3">
    <name type="scientific">Rhodococcus maanshanensis</name>
    <dbReference type="NCBI Taxonomy" id="183556"/>
    <lineage>
        <taxon>Bacteria</taxon>
        <taxon>Bacillati</taxon>
        <taxon>Actinomycetota</taxon>
        <taxon>Actinomycetes</taxon>
        <taxon>Mycobacteriales</taxon>
        <taxon>Nocardiaceae</taxon>
        <taxon>Rhodococcus</taxon>
    </lineage>
</organism>
<keyword evidence="3" id="KW-1185">Reference proteome</keyword>
<dbReference type="InterPro" id="IPR032710">
    <property type="entry name" value="NTF2-like_dom_sf"/>
</dbReference>
<dbReference type="OrthoDB" id="5185819at2"/>
<feature type="domain" description="SnoaL-like" evidence="1">
    <location>
        <begin position="13"/>
        <end position="111"/>
    </location>
</feature>
<dbReference type="InterPro" id="IPR037401">
    <property type="entry name" value="SnoaL-like"/>
</dbReference>
<dbReference type="EMBL" id="FOAW01000010">
    <property type="protein sequence ID" value="SEL52179.1"/>
    <property type="molecule type" value="Genomic_DNA"/>
</dbReference>